<sequence>MTSSLLLALLTALPLRAQKTVQERRWCDTYASTQRHKQRQSRVPVQLKYRDNSELRGRKHAPELRLRKGTPTLENRLEDRLSTASVCSSAAGTSQLIIHLLALRRAPGGITRSRPRRCDKENRASGKRRGWGAARRLGFSARTQHKNQNEP</sequence>
<organism evidence="3 4">
    <name type="scientific">Besnoitia besnoiti</name>
    <name type="common">Apicomplexan protozoan</name>
    <dbReference type="NCBI Taxonomy" id="94643"/>
    <lineage>
        <taxon>Eukaryota</taxon>
        <taxon>Sar</taxon>
        <taxon>Alveolata</taxon>
        <taxon>Apicomplexa</taxon>
        <taxon>Conoidasida</taxon>
        <taxon>Coccidia</taxon>
        <taxon>Eucoccidiorida</taxon>
        <taxon>Eimeriorina</taxon>
        <taxon>Sarcocystidae</taxon>
        <taxon>Besnoitia</taxon>
    </lineage>
</organism>
<feature type="region of interest" description="Disordered" evidence="1">
    <location>
        <begin position="112"/>
        <end position="151"/>
    </location>
</feature>
<reference evidence="3 4" key="1">
    <citation type="submission" date="2017-09" db="EMBL/GenBank/DDBJ databases">
        <title>Genome sequencing of Besnoitia besnoiti strain Bb-Ger1.</title>
        <authorList>
            <person name="Schares G."/>
            <person name="Venepally P."/>
            <person name="Lorenzi H.A."/>
        </authorList>
    </citation>
    <scope>NUCLEOTIDE SEQUENCE [LARGE SCALE GENOMIC DNA]</scope>
    <source>
        <strain evidence="3 4">Bb-Ger1</strain>
    </source>
</reference>
<evidence type="ECO:0008006" key="5">
    <source>
        <dbReference type="Google" id="ProtNLM"/>
    </source>
</evidence>
<keyword evidence="2" id="KW-0732">Signal</keyword>
<dbReference type="EMBL" id="NWUJ01000004">
    <property type="protein sequence ID" value="PFH35824.1"/>
    <property type="molecule type" value="Genomic_DNA"/>
</dbReference>
<dbReference type="Proteomes" id="UP000224006">
    <property type="component" value="Chromosome IV"/>
</dbReference>
<evidence type="ECO:0000313" key="4">
    <source>
        <dbReference type="Proteomes" id="UP000224006"/>
    </source>
</evidence>
<keyword evidence="4" id="KW-1185">Reference proteome</keyword>
<evidence type="ECO:0000313" key="3">
    <source>
        <dbReference type="EMBL" id="PFH35824.1"/>
    </source>
</evidence>
<accession>A0A2A9MF45</accession>
<protein>
    <recommendedName>
        <fullName evidence="5">Secreted protein</fullName>
    </recommendedName>
</protein>
<proteinExistence type="predicted"/>
<gene>
    <name evidence="3" type="ORF">BESB_054750</name>
</gene>
<dbReference type="KEGG" id="bbes:BESB_054750"/>
<dbReference type="GeneID" id="40310404"/>
<name>A0A2A9MF45_BESBE</name>
<dbReference type="VEuPathDB" id="ToxoDB:BESB_054750"/>
<evidence type="ECO:0000256" key="2">
    <source>
        <dbReference type="SAM" id="SignalP"/>
    </source>
</evidence>
<feature type="signal peptide" evidence="2">
    <location>
        <begin position="1"/>
        <end position="17"/>
    </location>
</feature>
<dbReference type="AlphaFoldDB" id="A0A2A9MF45"/>
<dbReference type="RefSeq" id="XP_029219833.1">
    <property type="nucleotide sequence ID" value="XM_029363910.1"/>
</dbReference>
<feature type="chain" id="PRO_5012382923" description="Secreted protein" evidence="2">
    <location>
        <begin position="18"/>
        <end position="151"/>
    </location>
</feature>
<comment type="caution">
    <text evidence="3">The sequence shown here is derived from an EMBL/GenBank/DDBJ whole genome shotgun (WGS) entry which is preliminary data.</text>
</comment>
<evidence type="ECO:0000256" key="1">
    <source>
        <dbReference type="SAM" id="MobiDB-lite"/>
    </source>
</evidence>